<dbReference type="CDD" id="cd03676">
    <property type="entry name" value="NUDIX_Tnr3_like"/>
    <property type="match status" value="1"/>
</dbReference>
<proteinExistence type="predicted"/>
<evidence type="ECO:0000313" key="5">
    <source>
        <dbReference type="Proteomes" id="UP001302257"/>
    </source>
</evidence>
<dbReference type="InterPro" id="IPR020084">
    <property type="entry name" value="NUDIX_hydrolase_CS"/>
</dbReference>
<evidence type="ECO:0000256" key="1">
    <source>
        <dbReference type="ARBA" id="ARBA00001946"/>
    </source>
</evidence>
<dbReference type="PROSITE" id="PS00893">
    <property type="entry name" value="NUDIX_BOX"/>
    <property type="match status" value="1"/>
</dbReference>
<evidence type="ECO:0000259" key="3">
    <source>
        <dbReference type="PROSITE" id="PS51462"/>
    </source>
</evidence>
<evidence type="ECO:0000313" key="4">
    <source>
        <dbReference type="EMBL" id="WNO04428.1"/>
    </source>
</evidence>
<comment type="cofactor">
    <cofactor evidence="1">
        <name>Mg(2+)</name>
        <dbReference type="ChEBI" id="CHEBI:18420"/>
    </cofactor>
</comment>
<dbReference type="Gene3D" id="3.90.79.10">
    <property type="entry name" value="Nucleoside Triphosphate Pyrophosphohydrolase"/>
    <property type="match status" value="1"/>
</dbReference>
<dbReference type="Pfam" id="PF00293">
    <property type="entry name" value="NUDIX"/>
    <property type="match status" value="1"/>
</dbReference>
<dbReference type="Proteomes" id="UP001302257">
    <property type="component" value="Chromosome"/>
</dbReference>
<dbReference type="EMBL" id="CP132507">
    <property type="protein sequence ID" value="WNO04428.1"/>
    <property type="molecule type" value="Genomic_DNA"/>
</dbReference>
<feature type="domain" description="Nudix hydrolase" evidence="3">
    <location>
        <begin position="154"/>
        <end position="293"/>
    </location>
</feature>
<dbReference type="InterPro" id="IPR000086">
    <property type="entry name" value="NUDIX_hydrolase_dom"/>
</dbReference>
<name>A0ABZ0AZ64_9BURK</name>
<dbReference type="RefSeq" id="WP_313867269.1">
    <property type="nucleotide sequence ID" value="NZ_CP132507.1"/>
</dbReference>
<protein>
    <submittedName>
        <fullName evidence="4">NUDIX domain-containing protein</fullName>
    </submittedName>
</protein>
<keyword evidence="5" id="KW-1185">Reference proteome</keyword>
<accession>A0ABZ0AZ64</accession>
<gene>
    <name evidence="4" type="ORF">RAN89_16215</name>
</gene>
<dbReference type="SUPFAM" id="SSF55811">
    <property type="entry name" value="Nudix"/>
    <property type="match status" value="1"/>
</dbReference>
<dbReference type="PROSITE" id="PS51462">
    <property type="entry name" value="NUDIX"/>
    <property type="match status" value="1"/>
</dbReference>
<reference evidence="4 5" key="1">
    <citation type="submission" date="2023-08" db="EMBL/GenBank/DDBJ databases">
        <title>Rhodoferax potami sp. nov. and Rhodoferax mekongensis sp. nov., isolated from the Mekong River in Thailand.</title>
        <authorList>
            <person name="Kitikhun S."/>
            <person name="Charoenyingcharoen P."/>
            <person name="Siriarchawattana P."/>
            <person name="Likhitrattanapisal S."/>
            <person name="Nilsakha T."/>
            <person name="Chanpet A."/>
            <person name="Rattanawaree P."/>
            <person name="Ingsriswang S."/>
        </authorList>
    </citation>
    <scope>NUCLEOTIDE SEQUENCE [LARGE SCALE GENOMIC DNA]</scope>
    <source>
        <strain evidence="4 5">TBRC 17307</strain>
    </source>
</reference>
<keyword evidence="2" id="KW-0378">Hydrolase</keyword>
<organism evidence="4 5">
    <name type="scientific">Rhodoferax mekongensis</name>
    <dbReference type="NCBI Taxonomy" id="3068341"/>
    <lineage>
        <taxon>Bacteria</taxon>
        <taxon>Pseudomonadati</taxon>
        <taxon>Pseudomonadota</taxon>
        <taxon>Betaproteobacteria</taxon>
        <taxon>Burkholderiales</taxon>
        <taxon>Comamonadaceae</taxon>
        <taxon>Rhodoferax</taxon>
    </lineage>
</organism>
<evidence type="ECO:0000256" key="2">
    <source>
        <dbReference type="ARBA" id="ARBA00022801"/>
    </source>
</evidence>
<sequence length="298" mass="31799">MNLQGMSLPGARAFAAALTPAQREFLADAARRANAEPLLHLHTFWISGGGSAEPLQLGRMEPERAALLATLLPDCHCQADGETAGLHWQALALPANERSALLQAALEQCHARGLVHGWRNEAFAFWHHDCLVPPDDEQPPLLAVERAGFRFLGMRSHAVHINGFTPDGRLWCGRRALTKATDPGLLDNVTAGGLPAGESPLGCALRELQEEAGAVLEDAHTLHDAGLVRTARMDAGGWHDETLLVYNWACANGWEPANRDGEVAGFVCLNAAQTLAQIEAGAFTQDAVASLAQGLGLL</sequence>
<dbReference type="InterPro" id="IPR015797">
    <property type="entry name" value="NUDIX_hydrolase-like_dom_sf"/>
</dbReference>